<dbReference type="EMBL" id="JAJJMN010000001">
    <property type="protein sequence ID" value="MCC9018969.1"/>
    <property type="molecule type" value="Genomic_DNA"/>
</dbReference>
<dbReference type="Proteomes" id="UP001430700">
    <property type="component" value="Unassembled WGS sequence"/>
</dbReference>
<proteinExistence type="predicted"/>
<protein>
    <recommendedName>
        <fullName evidence="3">Addiction module family protein</fullName>
    </recommendedName>
</protein>
<accession>A0ABS8M2C4</accession>
<dbReference type="RefSeq" id="WP_202703674.1">
    <property type="nucleotide sequence ID" value="NZ_JAJJMN010000001.1"/>
</dbReference>
<gene>
    <name evidence="1" type="ORF">LNQ34_14470</name>
</gene>
<evidence type="ECO:0000313" key="1">
    <source>
        <dbReference type="EMBL" id="MCC9018969.1"/>
    </source>
</evidence>
<organism evidence="1 2">
    <name type="scientific">Flavobacterium lipolyticum</name>
    <dbReference type="NCBI Taxonomy" id="2893754"/>
    <lineage>
        <taxon>Bacteria</taxon>
        <taxon>Pseudomonadati</taxon>
        <taxon>Bacteroidota</taxon>
        <taxon>Flavobacteriia</taxon>
        <taxon>Flavobacteriales</taxon>
        <taxon>Flavobacteriaceae</taxon>
        <taxon>Flavobacterium</taxon>
    </lineage>
</organism>
<keyword evidence="2" id="KW-1185">Reference proteome</keyword>
<name>A0ABS8M2C4_9FLAO</name>
<comment type="caution">
    <text evidence="1">The sequence shown here is derived from an EMBL/GenBank/DDBJ whole genome shotgun (WGS) entry which is preliminary data.</text>
</comment>
<evidence type="ECO:0008006" key="3">
    <source>
        <dbReference type="Google" id="ProtNLM"/>
    </source>
</evidence>
<evidence type="ECO:0000313" key="2">
    <source>
        <dbReference type="Proteomes" id="UP001430700"/>
    </source>
</evidence>
<reference evidence="1" key="1">
    <citation type="submission" date="2021-11" db="EMBL/GenBank/DDBJ databases">
        <title>Description of novel Flavobacterium species.</title>
        <authorList>
            <person name="Saticioglu I.B."/>
            <person name="Ay H."/>
            <person name="Altun S."/>
            <person name="Duman M."/>
        </authorList>
    </citation>
    <scope>NUCLEOTIDE SEQUENCE</scope>
    <source>
        <strain evidence="1">F-126</strain>
    </source>
</reference>
<sequence length="83" mass="9866">METKELRLRLIKDFGKFIKDDSKLEILESVFDAINHDEKESLVPDSHYDLVAEEREKYLSQENEASSWEEVEQRLNAKYGFQN</sequence>